<dbReference type="GO" id="GO:0005669">
    <property type="term" value="C:transcription factor TFIID complex"/>
    <property type="evidence" value="ECO:0007669"/>
    <property type="project" value="InterPro"/>
</dbReference>
<dbReference type="AlphaFoldDB" id="A0A7C8MS11"/>
<feature type="compositionally biased region" description="Low complexity" evidence="1">
    <location>
        <begin position="566"/>
        <end position="576"/>
    </location>
</feature>
<gene>
    <name evidence="3" type="ORF">GQX73_g1398</name>
</gene>
<dbReference type="GO" id="GO:0006367">
    <property type="term" value="P:transcription initiation at RNA polymerase II promoter"/>
    <property type="evidence" value="ECO:0007669"/>
    <property type="project" value="TreeGrafter"/>
</dbReference>
<dbReference type="Pfam" id="PF25577">
    <property type="entry name" value="TPR_TAF2_C"/>
    <property type="match status" value="1"/>
</dbReference>
<dbReference type="Proteomes" id="UP000481858">
    <property type="component" value="Unassembled WGS sequence"/>
</dbReference>
<feature type="domain" description="Transcription initiation factor TFIID subunit 2 TPR repeats" evidence="2">
    <location>
        <begin position="29"/>
        <end position="132"/>
    </location>
</feature>
<evidence type="ECO:0000313" key="3">
    <source>
        <dbReference type="EMBL" id="KAF2972212.1"/>
    </source>
</evidence>
<feature type="compositionally biased region" description="Polar residues" evidence="1">
    <location>
        <begin position="530"/>
        <end position="539"/>
    </location>
</feature>
<feature type="region of interest" description="Disordered" evidence="1">
    <location>
        <begin position="268"/>
        <end position="472"/>
    </location>
</feature>
<evidence type="ECO:0000256" key="1">
    <source>
        <dbReference type="SAM" id="MobiDB-lite"/>
    </source>
</evidence>
<feature type="compositionally biased region" description="Basic and acidic residues" evidence="1">
    <location>
        <begin position="407"/>
        <end position="418"/>
    </location>
</feature>
<dbReference type="InterPro" id="IPR057991">
    <property type="entry name" value="TPR_TAF2_C"/>
</dbReference>
<feature type="compositionally biased region" description="Low complexity" evidence="1">
    <location>
        <begin position="375"/>
        <end position="402"/>
    </location>
</feature>
<feature type="compositionally biased region" description="Pro residues" evidence="1">
    <location>
        <begin position="276"/>
        <end position="285"/>
    </location>
</feature>
<dbReference type="InParanoid" id="A0A7C8MS11"/>
<dbReference type="InterPro" id="IPR016024">
    <property type="entry name" value="ARM-type_fold"/>
</dbReference>
<dbReference type="GO" id="GO:0003682">
    <property type="term" value="F:chromatin binding"/>
    <property type="evidence" value="ECO:0007669"/>
    <property type="project" value="TreeGrafter"/>
</dbReference>
<feature type="region of interest" description="Disordered" evidence="1">
    <location>
        <begin position="502"/>
        <end position="650"/>
    </location>
</feature>
<sequence length="650" mass="70703">MSLSFGDGDNEDEIMAEPIDTEPDEFRDLALEEIERYRRRDEYAPSFQNCFTVAALDALCCLMKANIIPSDPLTFVQYLQDRTCDVVRIKACESLVELGLLDKPKFLRFFFSLISTDPSPFVRDQLFKALCRGLASIAIGEKPDSNKQTPQPVKEGLDLVVEQENSIMEERQKAKARREDLHVALTALKEQTGDDEQLQEVIWQALDSPVLTVTERINLLEICSLLVDDDPALPMTFKYPEVWSAERGEKVRDKKYIVKFSKGYRTKTRGTYATQAPPPLPPPARPEPKRTITLNVNRTPSISSKPGVPPATQPQPAPAPSPAPSLPSTPAPTPAPPQLKKSISVTVSKPPAVSPVSTAKVMKQPTPNTDPVANKLPTKIATTKPITKPTTKPALKPVLKPTSSQEKVIKGGEQRRDSISVLPPIRPTIEPQQPEPKMSTPKISTNGGLSVKAPKQLKRASTESESTRPSKIIKLNTSGFIDAMKKLQPPSKIVTVKFTAWDKLASRKGSPASVTIRAAGKKPALERKSTAGSNHSTGAGNPRASPVVSTGTPKATPPPQQRPRPRSSTPTSTTRPPAHPKLDSSGGKPRKPLPDMMRKPLPSPASNNHPTPSKTSSSASHSASHSTPHPASQSVSKPTPKFKIKMKPHG</sequence>
<dbReference type="GO" id="GO:0000976">
    <property type="term" value="F:transcription cis-regulatory region binding"/>
    <property type="evidence" value="ECO:0007669"/>
    <property type="project" value="TreeGrafter"/>
</dbReference>
<dbReference type="PANTHER" id="PTHR15137:SF9">
    <property type="entry name" value="TRANSCRIPTION INITIATION FACTOR TFIID SUBUNIT 2"/>
    <property type="match status" value="1"/>
</dbReference>
<evidence type="ECO:0000259" key="2">
    <source>
        <dbReference type="Pfam" id="PF25577"/>
    </source>
</evidence>
<dbReference type="InterPro" id="IPR037813">
    <property type="entry name" value="TAF2"/>
</dbReference>
<dbReference type="EMBL" id="WUBL01000008">
    <property type="protein sequence ID" value="KAF2972212.1"/>
    <property type="molecule type" value="Genomic_DNA"/>
</dbReference>
<dbReference type="PANTHER" id="PTHR15137">
    <property type="entry name" value="TRANSCRIPTION INITIATION FACTOR TFIID"/>
    <property type="match status" value="1"/>
</dbReference>
<protein>
    <recommendedName>
        <fullName evidence="2">Transcription initiation factor TFIID subunit 2 TPR repeats domain-containing protein</fullName>
    </recommendedName>
</protein>
<proteinExistence type="predicted"/>
<evidence type="ECO:0000313" key="4">
    <source>
        <dbReference type="Proteomes" id="UP000481858"/>
    </source>
</evidence>
<keyword evidence="4" id="KW-1185">Reference proteome</keyword>
<reference evidence="3 4" key="1">
    <citation type="submission" date="2019-12" db="EMBL/GenBank/DDBJ databases">
        <title>Draft genome sequence of the ascomycete Xylaria multiplex DSM 110363.</title>
        <authorList>
            <person name="Buettner E."/>
            <person name="Kellner H."/>
        </authorList>
    </citation>
    <scope>NUCLEOTIDE SEQUENCE [LARGE SCALE GENOMIC DNA]</scope>
    <source>
        <strain evidence="3 4">DSM 110363</strain>
    </source>
</reference>
<feature type="compositionally biased region" description="Pro residues" evidence="1">
    <location>
        <begin position="307"/>
        <end position="337"/>
    </location>
</feature>
<dbReference type="SUPFAM" id="SSF48371">
    <property type="entry name" value="ARM repeat"/>
    <property type="match status" value="1"/>
</dbReference>
<name>A0A7C8MS11_9PEZI</name>
<comment type="caution">
    <text evidence="3">The sequence shown here is derived from an EMBL/GenBank/DDBJ whole genome shotgun (WGS) entry which is preliminary data.</text>
</comment>
<feature type="compositionally biased region" description="Low complexity" evidence="1">
    <location>
        <begin position="609"/>
        <end position="632"/>
    </location>
</feature>
<accession>A0A7C8MS11</accession>
<feature type="compositionally biased region" description="Polar residues" evidence="1">
    <location>
        <begin position="292"/>
        <end position="304"/>
    </location>
</feature>
<organism evidence="3 4">
    <name type="scientific">Xylaria multiplex</name>
    <dbReference type="NCBI Taxonomy" id="323545"/>
    <lineage>
        <taxon>Eukaryota</taxon>
        <taxon>Fungi</taxon>
        <taxon>Dikarya</taxon>
        <taxon>Ascomycota</taxon>
        <taxon>Pezizomycotina</taxon>
        <taxon>Sordariomycetes</taxon>
        <taxon>Xylariomycetidae</taxon>
        <taxon>Xylariales</taxon>
        <taxon>Xylariaceae</taxon>
        <taxon>Xylaria</taxon>
    </lineage>
</organism>
<dbReference type="GO" id="GO:0016251">
    <property type="term" value="F:RNA polymerase II general transcription initiation factor activity"/>
    <property type="evidence" value="ECO:0007669"/>
    <property type="project" value="TreeGrafter"/>
</dbReference>
<feature type="compositionally biased region" description="Basic residues" evidence="1">
    <location>
        <begin position="640"/>
        <end position="650"/>
    </location>
</feature>